<dbReference type="RefSeq" id="WP_065486237.1">
    <property type="nucleotide sequence ID" value="NZ_CP015351.1"/>
</dbReference>
<evidence type="ECO:0000313" key="2">
    <source>
        <dbReference type="Proteomes" id="UP000092743"/>
    </source>
</evidence>
<evidence type="ECO:0000313" key="1">
    <source>
        <dbReference type="EMBL" id="ANS51717.1"/>
    </source>
</evidence>
<protein>
    <recommendedName>
        <fullName evidence="3">Replicase RepFR55</fullName>
    </recommendedName>
</protein>
<keyword evidence="1" id="KW-0614">Plasmid</keyword>
<dbReference type="AlphaFoldDB" id="A0A9W3SIF5"/>
<evidence type="ECO:0008006" key="3">
    <source>
        <dbReference type="Google" id="ProtNLM"/>
    </source>
</evidence>
<dbReference type="Proteomes" id="UP000092743">
    <property type="component" value="Plasmid p150790"/>
</dbReference>
<accession>A0A9W3SIF5</accession>
<geneLocation type="plasmid" evidence="1 2">
    <name>p150790</name>
</geneLocation>
<reference evidence="1 2" key="1">
    <citation type="submission" date="2016-04" db="EMBL/GenBank/DDBJ databases">
        <title>High quality genome of the nematocidal Bacillus thuringiensis MYBT18246.</title>
        <authorList>
            <person name="Hollensteiner J."/>
            <person name="Poehlein A."/>
            <person name="Sproeer C."/>
            <person name="Bunk B."/>
            <person name="Rosenstiel P."/>
            <person name="Schulenburg H."/>
            <person name="Liesegang H."/>
        </authorList>
    </citation>
    <scope>NUCLEOTIDE SEQUENCE [LARGE SCALE GENOMIC DNA]</scope>
    <source>
        <strain evidence="1 2">MYBT18246</strain>
        <plasmid evidence="1 2">p150790</plasmid>
    </source>
</reference>
<name>A0A9W3SIF5_BACTU</name>
<proteinExistence type="predicted"/>
<gene>
    <name evidence="1" type="ORF">BT246_64250</name>
</gene>
<sequence>MLLNNFLLSRAKAELSPRIKHLPKTPGTINQAIKKVTTYIDKIVLKHEGVTTKDYLTNRQYEALETVLSYLVQEGYAQVRQIRISKKSGISKPIINYVMNWLQDLGVCQQIKVRRHGKIAPSIYILTIHNNYLKIIEYFKVKWALAIDICSTFTEILKKKTSKEKSEPEDEKQRSVSPNGLDIFAIETGKQLQSESTSTQNREEDLNTYLSEDQKRAYHHIMSQRVTNLTKNDAYVIALRLPPDLDNLGTSGKWAFEESVKWFRENNADYSAPAHFMKMFSEKLKSYQKQRIIESQERLANIGMDKKKTSTLPIYNWLDDPKIDVVLQKLNKN</sequence>
<organism evidence="1 2">
    <name type="scientific">Bacillus thuringiensis</name>
    <dbReference type="NCBI Taxonomy" id="1428"/>
    <lineage>
        <taxon>Bacteria</taxon>
        <taxon>Bacillati</taxon>
        <taxon>Bacillota</taxon>
        <taxon>Bacilli</taxon>
        <taxon>Bacillales</taxon>
        <taxon>Bacillaceae</taxon>
        <taxon>Bacillus</taxon>
        <taxon>Bacillus cereus group</taxon>
    </lineage>
</organism>
<dbReference type="EMBL" id="CP015351">
    <property type="protein sequence ID" value="ANS51717.1"/>
    <property type="molecule type" value="Genomic_DNA"/>
</dbReference>